<evidence type="ECO:0000256" key="11">
    <source>
        <dbReference type="ARBA" id="ARBA00023004"/>
    </source>
</evidence>
<evidence type="ECO:0000256" key="12">
    <source>
        <dbReference type="ARBA" id="ARBA00023033"/>
    </source>
</evidence>
<evidence type="ECO:0000256" key="4">
    <source>
        <dbReference type="ARBA" id="ARBA00004406"/>
    </source>
</evidence>
<dbReference type="InterPro" id="IPR002401">
    <property type="entry name" value="Cyt_P450_E_grp-I"/>
</dbReference>
<keyword evidence="12 15" id="KW-0503">Monooxygenase</keyword>
<comment type="caution">
    <text evidence="17">The sequence shown here is derived from an EMBL/GenBank/DDBJ whole genome shotgun (WGS) entry which is preliminary data.</text>
</comment>
<evidence type="ECO:0000256" key="5">
    <source>
        <dbReference type="ARBA" id="ARBA00010617"/>
    </source>
</evidence>
<keyword evidence="16" id="KW-0812">Transmembrane</keyword>
<dbReference type="PRINTS" id="PR00463">
    <property type="entry name" value="EP450I"/>
</dbReference>
<dbReference type="InterPro" id="IPR036396">
    <property type="entry name" value="Cyt_P450_sf"/>
</dbReference>
<evidence type="ECO:0000313" key="18">
    <source>
        <dbReference type="Proteomes" id="UP001258017"/>
    </source>
</evidence>
<keyword evidence="6 14" id="KW-0349">Heme</keyword>
<reference evidence="17" key="1">
    <citation type="submission" date="2021-08" db="EMBL/GenBank/DDBJ databases">
        <authorList>
            <person name="Misof B."/>
            <person name="Oliver O."/>
            <person name="Podsiadlowski L."/>
            <person name="Donath A."/>
            <person name="Peters R."/>
            <person name="Mayer C."/>
            <person name="Rust J."/>
            <person name="Gunkel S."/>
            <person name="Lesny P."/>
            <person name="Martin S."/>
            <person name="Oeyen J.P."/>
            <person name="Petersen M."/>
            <person name="Panagiotis P."/>
            <person name="Wilbrandt J."/>
            <person name="Tanja T."/>
        </authorList>
    </citation>
    <scope>NUCLEOTIDE SEQUENCE</scope>
    <source>
        <strain evidence="17">GBR_01_08_01A</strain>
        <tissue evidence="17">Thorax + abdomen</tissue>
    </source>
</reference>
<sequence>MSSTVHLPAGGSWITLILSLCLLLVILIFAVQRVRFLYALRNVPHPFALPFVGNAYQLNTGLDEFFRNLIKWSQRYGDIFLLWVGLRPFIFLYRVEAIQPLLSSSVHIDKSLEYRYLRSWLGNGLITSEGEKWHFRRKLLTSSFHSGLLEEYLRITTREARVMISCLEKEIGKSFDVVPYAKRASLDVICDSAMGYHINAQGNTRNEYVLAVNRMANIVQQRFTNVWISSEVIFKLTSLGKEQKRSLNTIHNFIEKVISDRKMEWSRKKDGNFNEPMKKQRVLLDLLLDISQNGAVLTNEDIRDEVNTFMFAGHDTTATSISWILYALGRHPIYQEQILEEYDRIIGTDEITLESLNKLVVLDACVKESWRLYPVVPLIARNIYSPLKLMGHDIPVGSTVLINSYLLHRDARYFPEPDVYKPERFLSSNPRLPSYVFIPFSAGSRNCIGWRFATMVVKVFILSLLTAYHIESVDSEDKLCLISELVLVNKSGIRIKATPRAR</sequence>
<evidence type="ECO:0000256" key="7">
    <source>
        <dbReference type="ARBA" id="ARBA00022723"/>
    </source>
</evidence>
<name>A0AAD9VMG9_9HYME</name>
<dbReference type="PANTHER" id="PTHR24291:SF189">
    <property type="entry name" value="CYTOCHROME P450 4C3-RELATED"/>
    <property type="match status" value="1"/>
</dbReference>
<evidence type="ECO:0000256" key="13">
    <source>
        <dbReference type="ARBA" id="ARBA00023136"/>
    </source>
</evidence>
<evidence type="ECO:0000256" key="9">
    <source>
        <dbReference type="ARBA" id="ARBA00022848"/>
    </source>
</evidence>
<keyword evidence="16" id="KW-1133">Transmembrane helix</keyword>
<keyword evidence="9" id="KW-0492">Microsome</keyword>
<reference evidence="17" key="2">
    <citation type="journal article" date="2023" name="Commun. Biol.">
        <title>Intrasexual cuticular hydrocarbon dimorphism in a wasp sheds light on hydrocarbon biosynthesis genes in Hymenoptera.</title>
        <authorList>
            <person name="Moris V.C."/>
            <person name="Podsiadlowski L."/>
            <person name="Martin S."/>
            <person name="Oeyen J.P."/>
            <person name="Donath A."/>
            <person name="Petersen M."/>
            <person name="Wilbrandt J."/>
            <person name="Misof B."/>
            <person name="Liedtke D."/>
            <person name="Thamm M."/>
            <person name="Scheiner R."/>
            <person name="Schmitt T."/>
            <person name="Niehuis O."/>
        </authorList>
    </citation>
    <scope>NUCLEOTIDE SEQUENCE</scope>
    <source>
        <strain evidence="17">GBR_01_08_01A</strain>
    </source>
</reference>
<dbReference type="SUPFAM" id="SSF48264">
    <property type="entry name" value="Cytochrome P450"/>
    <property type="match status" value="1"/>
</dbReference>
<comment type="similarity">
    <text evidence="5 15">Belongs to the cytochrome P450 family.</text>
</comment>
<keyword evidence="10 15" id="KW-0560">Oxidoreductase</keyword>
<keyword evidence="8" id="KW-0256">Endoplasmic reticulum</keyword>
<dbReference type="CDD" id="cd20628">
    <property type="entry name" value="CYP4"/>
    <property type="match status" value="1"/>
</dbReference>
<keyword evidence="18" id="KW-1185">Reference proteome</keyword>
<evidence type="ECO:0000256" key="3">
    <source>
        <dbReference type="ARBA" id="ARBA00004174"/>
    </source>
</evidence>
<dbReference type="PRINTS" id="PR00385">
    <property type="entry name" value="P450"/>
</dbReference>
<comment type="function">
    <text evidence="2">May be involved in the metabolism of insect hormones and in the breakdown of synthetic insecticides.</text>
</comment>
<keyword evidence="13 16" id="KW-0472">Membrane</keyword>
<dbReference type="InterPro" id="IPR017972">
    <property type="entry name" value="Cyt_P450_CS"/>
</dbReference>
<accession>A0AAD9VMG9</accession>
<dbReference type="GO" id="GO:0020037">
    <property type="term" value="F:heme binding"/>
    <property type="evidence" value="ECO:0007669"/>
    <property type="project" value="InterPro"/>
</dbReference>
<dbReference type="AlphaFoldDB" id="A0AAD9VMG9"/>
<dbReference type="InterPro" id="IPR001128">
    <property type="entry name" value="Cyt_P450"/>
</dbReference>
<evidence type="ECO:0000256" key="1">
    <source>
        <dbReference type="ARBA" id="ARBA00001971"/>
    </source>
</evidence>
<feature type="transmembrane region" description="Helical" evidence="16">
    <location>
        <begin position="12"/>
        <end position="31"/>
    </location>
</feature>
<evidence type="ECO:0000256" key="10">
    <source>
        <dbReference type="ARBA" id="ARBA00023002"/>
    </source>
</evidence>
<dbReference type="PANTHER" id="PTHR24291">
    <property type="entry name" value="CYTOCHROME P450 FAMILY 4"/>
    <property type="match status" value="1"/>
</dbReference>
<evidence type="ECO:0000256" key="2">
    <source>
        <dbReference type="ARBA" id="ARBA00003690"/>
    </source>
</evidence>
<gene>
    <name evidence="17" type="ORF">KPH14_012487</name>
</gene>
<evidence type="ECO:0000256" key="14">
    <source>
        <dbReference type="PIRSR" id="PIRSR602401-1"/>
    </source>
</evidence>
<evidence type="ECO:0000256" key="15">
    <source>
        <dbReference type="RuleBase" id="RU000461"/>
    </source>
</evidence>
<comment type="cofactor">
    <cofactor evidence="1 14">
        <name>heme</name>
        <dbReference type="ChEBI" id="CHEBI:30413"/>
    </cofactor>
</comment>
<dbReference type="EMBL" id="JAIFRP010000062">
    <property type="protein sequence ID" value="KAK2580231.1"/>
    <property type="molecule type" value="Genomic_DNA"/>
</dbReference>
<evidence type="ECO:0000256" key="6">
    <source>
        <dbReference type="ARBA" id="ARBA00022617"/>
    </source>
</evidence>
<evidence type="ECO:0008006" key="19">
    <source>
        <dbReference type="Google" id="ProtNLM"/>
    </source>
</evidence>
<evidence type="ECO:0000256" key="16">
    <source>
        <dbReference type="SAM" id="Phobius"/>
    </source>
</evidence>
<protein>
    <recommendedName>
        <fullName evidence="19">Cytochrome P450</fullName>
    </recommendedName>
</protein>
<dbReference type="GO" id="GO:0004497">
    <property type="term" value="F:monooxygenase activity"/>
    <property type="evidence" value="ECO:0007669"/>
    <property type="project" value="UniProtKB-KW"/>
</dbReference>
<dbReference type="Proteomes" id="UP001258017">
    <property type="component" value="Unassembled WGS sequence"/>
</dbReference>
<dbReference type="GO" id="GO:0005506">
    <property type="term" value="F:iron ion binding"/>
    <property type="evidence" value="ECO:0007669"/>
    <property type="project" value="InterPro"/>
</dbReference>
<dbReference type="InterPro" id="IPR050196">
    <property type="entry name" value="Cytochrome_P450_Monoox"/>
</dbReference>
<dbReference type="GO" id="GO:0005789">
    <property type="term" value="C:endoplasmic reticulum membrane"/>
    <property type="evidence" value="ECO:0007669"/>
    <property type="project" value="UniProtKB-SubCell"/>
</dbReference>
<keyword evidence="7 14" id="KW-0479">Metal-binding</keyword>
<dbReference type="GO" id="GO:0016705">
    <property type="term" value="F:oxidoreductase activity, acting on paired donors, with incorporation or reduction of molecular oxygen"/>
    <property type="evidence" value="ECO:0007669"/>
    <property type="project" value="InterPro"/>
</dbReference>
<feature type="binding site" description="axial binding residue" evidence="14">
    <location>
        <position position="447"/>
    </location>
    <ligand>
        <name>heme</name>
        <dbReference type="ChEBI" id="CHEBI:30413"/>
    </ligand>
    <ligandPart>
        <name>Fe</name>
        <dbReference type="ChEBI" id="CHEBI:18248"/>
    </ligandPart>
</feature>
<dbReference type="Gene3D" id="1.10.630.10">
    <property type="entry name" value="Cytochrome P450"/>
    <property type="match status" value="1"/>
</dbReference>
<comment type="subcellular location">
    <subcellularLocation>
        <location evidence="4">Endoplasmic reticulum membrane</location>
        <topology evidence="4">Peripheral membrane protein</topology>
    </subcellularLocation>
    <subcellularLocation>
        <location evidence="3">Microsome membrane</location>
        <topology evidence="3">Peripheral membrane protein</topology>
    </subcellularLocation>
</comment>
<dbReference type="PROSITE" id="PS00086">
    <property type="entry name" value="CYTOCHROME_P450"/>
    <property type="match status" value="1"/>
</dbReference>
<evidence type="ECO:0000313" key="17">
    <source>
        <dbReference type="EMBL" id="KAK2580231.1"/>
    </source>
</evidence>
<dbReference type="Pfam" id="PF00067">
    <property type="entry name" value="p450"/>
    <property type="match status" value="1"/>
</dbReference>
<organism evidence="17 18">
    <name type="scientific">Odynerus spinipes</name>
    <dbReference type="NCBI Taxonomy" id="1348599"/>
    <lineage>
        <taxon>Eukaryota</taxon>
        <taxon>Metazoa</taxon>
        <taxon>Ecdysozoa</taxon>
        <taxon>Arthropoda</taxon>
        <taxon>Hexapoda</taxon>
        <taxon>Insecta</taxon>
        <taxon>Pterygota</taxon>
        <taxon>Neoptera</taxon>
        <taxon>Endopterygota</taxon>
        <taxon>Hymenoptera</taxon>
        <taxon>Apocrita</taxon>
        <taxon>Aculeata</taxon>
        <taxon>Vespoidea</taxon>
        <taxon>Vespidae</taxon>
        <taxon>Eumeninae</taxon>
        <taxon>Odynerus</taxon>
    </lineage>
</organism>
<keyword evidence="11 14" id="KW-0408">Iron</keyword>
<evidence type="ECO:0000256" key="8">
    <source>
        <dbReference type="ARBA" id="ARBA00022824"/>
    </source>
</evidence>
<proteinExistence type="inferred from homology"/>